<gene>
    <name evidence="1" type="ORF">SAMN05216389_12413</name>
</gene>
<dbReference type="Pfam" id="PF03885">
    <property type="entry name" value="DUF327"/>
    <property type="match status" value="1"/>
</dbReference>
<dbReference type="OrthoDB" id="1680946at2"/>
<organism evidence="1 2">
    <name type="scientific">Oceanobacillus limi</name>
    <dbReference type="NCBI Taxonomy" id="930131"/>
    <lineage>
        <taxon>Bacteria</taxon>
        <taxon>Bacillati</taxon>
        <taxon>Bacillota</taxon>
        <taxon>Bacilli</taxon>
        <taxon>Bacillales</taxon>
        <taxon>Bacillaceae</taxon>
        <taxon>Oceanobacillus</taxon>
    </lineage>
</organism>
<dbReference type="Proteomes" id="UP000198618">
    <property type="component" value="Unassembled WGS sequence"/>
</dbReference>
<dbReference type="SUPFAM" id="SSF158397">
    <property type="entry name" value="TM1646-like"/>
    <property type="match status" value="1"/>
</dbReference>
<dbReference type="InterPro" id="IPR024042">
    <property type="entry name" value="TM1646-like_dom_sf"/>
</dbReference>
<dbReference type="AlphaFoldDB" id="A0A1I0GVB9"/>
<dbReference type="Gene3D" id="1.20.120.490">
    <property type="entry name" value="Hypothetical protein TM1646-like domain"/>
    <property type="match status" value="1"/>
</dbReference>
<protein>
    <recommendedName>
        <fullName evidence="3">DUF327 domain-containing protein</fullName>
    </recommendedName>
</protein>
<dbReference type="EMBL" id="FOHE01000024">
    <property type="protein sequence ID" value="SET74374.1"/>
    <property type="molecule type" value="Genomic_DNA"/>
</dbReference>
<evidence type="ECO:0000313" key="1">
    <source>
        <dbReference type="EMBL" id="SET74374.1"/>
    </source>
</evidence>
<reference evidence="1 2" key="1">
    <citation type="submission" date="2016-10" db="EMBL/GenBank/DDBJ databases">
        <authorList>
            <person name="de Groot N.N."/>
        </authorList>
    </citation>
    <scope>NUCLEOTIDE SEQUENCE [LARGE SCALE GENOMIC DNA]</scope>
    <source>
        <strain evidence="1 2">IBRC-M 10780</strain>
    </source>
</reference>
<sequence>MKISQEMRTQVANKNIQTNVEGKQSFDAIVQSQTQKLQQSELQKLMQDITLQGNKLARYRSFKDLVKFKRLVKGFLKEAVSSGIDLKKSQSFSFTGGSRNLTLVEVIDEKLMDLTEEIMNQEKKTVDLLGLIGEIKGLLINLYT</sequence>
<dbReference type="RefSeq" id="WP_090872441.1">
    <property type="nucleotide sequence ID" value="NZ_FOHE01000024.1"/>
</dbReference>
<evidence type="ECO:0008006" key="3">
    <source>
        <dbReference type="Google" id="ProtNLM"/>
    </source>
</evidence>
<dbReference type="InterPro" id="IPR005585">
    <property type="entry name" value="DUF327"/>
</dbReference>
<proteinExistence type="predicted"/>
<evidence type="ECO:0000313" key="2">
    <source>
        <dbReference type="Proteomes" id="UP000198618"/>
    </source>
</evidence>
<accession>A0A1I0GVB9</accession>
<dbReference type="STRING" id="930131.SAMN05216389_12413"/>
<keyword evidence="2" id="KW-1185">Reference proteome</keyword>
<name>A0A1I0GVB9_9BACI</name>